<keyword evidence="3" id="KW-1185">Reference proteome</keyword>
<dbReference type="PROSITE" id="PS51353">
    <property type="entry name" value="ARSC"/>
    <property type="match status" value="1"/>
</dbReference>
<reference evidence="3" key="1">
    <citation type="journal article" date="2019" name="Int. J. Syst. Evol. Microbiol.">
        <title>The Global Catalogue of Microorganisms (GCM) 10K type strain sequencing project: providing services to taxonomists for standard genome sequencing and annotation.</title>
        <authorList>
            <consortium name="The Broad Institute Genomics Platform"/>
            <consortium name="The Broad Institute Genome Sequencing Center for Infectious Disease"/>
            <person name="Wu L."/>
            <person name="Ma J."/>
        </authorList>
    </citation>
    <scope>NUCLEOTIDE SEQUENCE [LARGE SCALE GENOMIC DNA]</scope>
    <source>
        <strain evidence="3">WYCCWR 12678</strain>
    </source>
</reference>
<dbReference type="Proteomes" id="UP001596002">
    <property type="component" value="Unassembled WGS sequence"/>
</dbReference>
<dbReference type="InterPro" id="IPR036249">
    <property type="entry name" value="Thioredoxin-like_sf"/>
</dbReference>
<comment type="caution">
    <text evidence="2">The sequence shown here is derived from an EMBL/GenBank/DDBJ whole genome shotgun (WGS) entry which is preliminary data.</text>
</comment>
<dbReference type="Gene3D" id="3.40.30.10">
    <property type="entry name" value="Glutaredoxin"/>
    <property type="match status" value="1"/>
</dbReference>
<dbReference type="Pfam" id="PF03960">
    <property type="entry name" value="ArsC"/>
    <property type="match status" value="1"/>
</dbReference>
<dbReference type="InterPro" id="IPR006660">
    <property type="entry name" value="Arsenate_reductase-like"/>
</dbReference>
<sequence>MLNQEEVLEIARSLGIRVHELLRPNSPVYKERKEELLAMDEKQLSAVIATEPTLIKRPIVKADKGYVIGLDADSIRRLVGADEA</sequence>
<protein>
    <submittedName>
        <fullName evidence="2">Arsenate reductase family protein</fullName>
    </submittedName>
</protein>
<organism evidence="2 3">
    <name type="scientific">Effusibacillus consociatus</name>
    <dbReference type="NCBI Taxonomy" id="1117041"/>
    <lineage>
        <taxon>Bacteria</taxon>
        <taxon>Bacillati</taxon>
        <taxon>Bacillota</taxon>
        <taxon>Bacilli</taxon>
        <taxon>Bacillales</taxon>
        <taxon>Alicyclobacillaceae</taxon>
        <taxon>Effusibacillus</taxon>
    </lineage>
</organism>
<gene>
    <name evidence="2" type="ORF">ACFO8Q_23440</name>
</gene>
<dbReference type="SUPFAM" id="SSF52833">
    <property type="entry name" value="Thioredoxin-like"/>
    <property type="match status" value="1"/>
</dbReference>
<comment type="similarity">
    <text evidence="1">Belongs to the ArsC family.</text>
</comment>
<evidence type="ECO:0000313" key="3">
    <source>
        <dbReference type="Proteomes" id="UP001596002"/>
    </source>
</evidence>
<proteinExistence type="inferred from homology"/>
<accession>A0ABV9Q853</accession>
<name>A0ABV9Q853_9BACL</name>
<evidence type="ECO:0000256" key="1">
    <source>
        <dbReference type="PROSITE-ProRule" id="PRU01282"/>
    </source>
</evidence>
<evidence type="ECO:0000313" key="2">
    <source>
        <dbReference type="EMBL" id="MFC4770235.1"/>
    </source>
</evidence>
<dbReference type="EMBL" id="JBHSHC010000157">
    <property type="protein sequence ID" value="MFC4770235.1"/>
    <property type="molecule type" value="Genomic_DNA"/>
</dbReference>